<dbReference type="InterPro" id="IPR047817">
    <property type="entry name" value="ABC2_TM_bact-type"/>
</dbReference>
<dbReference type="PROSITE" id="PS51012">
    <property type="entry name" value="ABC_TM2"/>
    <property type="match status" value="1"/>
</dbReference>
<dbReference type="RefSeq" id="WP_276649469.1">
    <property type="nucleotide sequence ID" value="NZ_JAAYSM010000348.1"/>
</dbReference>
<evidence type="ECO:0000256" key="3">
    <source>
        <dbReference type="SAM" id="Phobius"/>
    </source>
</evidence>
<keyword evidence="3" id="KW-0812">Transmembrane</keyword>
<evidence type="ECO:0000256" key="1">
    <source>
        <dbReference type="ARBA" id="ARBA00007783"/>
    </source>
</evidence>
<dbReference type="PANTHER" id="PTHR30413">
    <property type="entry name" value="INNER MEMBRANE TRANSPORT PERMEASE"/>
    <property type="match status" value="1"/>
</dbReference>
<organism evidence="5 6">
    <name type="scientific">Globicatella sulfidifaciens</name>
    <dbReference type="NCBI Taxonomy" id="136093"/>
    <lineage>
        <taxon>Bacteria</taxon>
        <taxon>Bacillati</taxon>
        <taxon>Bacillota</taxon>
        <taxon>Bacilli</taxon>
        <taxon>Lactobacillales</taxon>
        <taxon>Aerococcaceae</taxon>
        <taxon>Globicatella</taxon>
    </lineage>
</organism>
<comment type="similarity">
    <text evidence="1">Belongs to the ABC-2 integral membrane protein family.</text>
</comment>
<dbReference type="PANTHER" id="PTHR30413:SF10">
    <property type="entry name" value="CAPSULE POLYSACCHARIDE EXPORT INNER-MEMBRANE PROTEIN CTRC"/>
    <property type="match status" value="1"/>
</dbReference>
<feature type="transmembrane region" description="Helical" evidence="3">
    <location>
        <begin position="231"/>
        <end position="249"/>
    </location>
</feature>
<evidence type="ECO:0000259" key="4">
    <source>
        <dbReference type="PROSITE" id="PS51012"/>
    </source>
</evidence>
<gene>
    <name evidence="5" type="ORF">GX355_09785</name>
</gene>
<keyword evidence="3" id="KW-0472">Membrane</keyword>
<name>A0A7X8H0S1_9LACT</name>
<reference evidence="5 6" key="1">
    <citation type="journal article" date="2020" name="Biotechnol. Biofuels">
        <title>New insights from the biogas microbiome by comprehensive genome-resolved metagenomics of nearly 1600 species originating from multiple anaerobic digesters.</title>
        <authorList>
            <person name="Campanaro S."/>
            <person name="Treu L."/>
            <person name="Rodriguez-R L.M."/>
            <person name="Kovalovszki A."/>
            <person name="Ziels R.M."/>
            <person name="Maus I."/>
            <person name="Zhu X."/>
            <person name="Kougias P.G."/>
            <person name="Basile A."/>
            <person name="Luo G."/>
            <person name="Schluter A."/>
            <person name="Konstantinidis K.T."/>
            <person name="Angelidaki I."/>
        </authorList>
    </citation>
    <scope>NUCLEOTIDE SEQUENCE [LARGE SCALE GENOMIC DNA]</scope>
    <source>
        <strain evidence="5">AS23ysBPME_34</strain>
    </source>
</reference>
<sequence length="263" mass="30226">MKKYIKEMIKRKDLVVYLVMSGQKADNRDSYLGYFWWLLDPLLNVLIFYLVRVVFLNRGGGPDLPLYLAIGLVVWKWMNATISKSSRSITRYSSIINQVYLPKSIFPLATTFSEMFNFGFGLIVIAIFLIAFGVVPSWEIIFLPIIIIVQLLFLLAVSLGVAYFSVFIRDIDHLIKHIVRIFFYVSPIIWGEPSSSSATMKKFSFLRDLNPVAIIVDSYRDILMYGRLPNIVGLSIVAMGSLIIFILLIRHYSRNEHKIIKAL</sequence>
<evidence type="ECO:0000313" key="5">
    <source>
        <dbReference type="EMBL" id="NLJ19139.1"/>
    </source>
</evidence>
<keyword evidence="2" id="KW-0813">Transport</keyword>
<dbReference type="AlphaFoldDB" id="A0A7X8H0S1"/>
<comment type="caution">
    <text evidence="5">The sequence shown here is derived from an EMBL/GenBank/DDBJ whole genome shotgun (WGS) entry which is preliminary data.</text>
</comment>
<feature type="transmembrane region" description="Helical" evidence="3">
    <location>
        <begin position="115"/>
        <end position="135"/>
    </location>
</feature>
<dbReference type="Proteomes" id="UP000541058">
    <property type="component" value="Unassembled WGS sequence"/>
</dbReference>
<feature type="transmembrane region" description="Helical" evidence="3">
    <location>
        <begin position="31"/>
        <end position="52"/>
    </location>
</feature>
<feature type="transmembrane region" description="Helical" evidence="3">
    <location>
        <begin position="64"/>
        <end position="82"/>
    </location>
</feature>
<proteinExistence type="inferred from homology"/>
<dbReference type="EMBL" id="JAAYSM010000348">
    <property type="protein sequence ID" value="NLJ19139.1"/>
    <property type="molecule type" value="Genomic_DNA"/>
</dbReference>
<feature type="transmembrane region" description="Helical" evidence="3">
    <location>
        <begin position="141"/>
        <end position="167"/>
    </location>
</feature>
<protein>
    <submittedName>
        <fullName evidence="5">ABC transporter permease</fullName>
    </submittedName>
</protein>
<accession>A0A7X8H0S1</accession>
<keyword evidence="3" id="KW-1133">Transmembrane helix</keyword>
<dbReference type="GO" id="GO:0015920">
    <property type="term" value="P:lipopolysaccharide transport"/>
    <property type="evidence" value="ECO:0007669"/>
    <property type="project" value="TreeGrafter"/>
</dbReference>
<feature type="domain" description="ABC transmembrane type-2" evidence="4">
    <location>
        <begin position="32"/>
        <end position="255"/>
    </location>
</feature>
<evidence type="ECO:0000256" key="2">
    <source>
        <dbReference type="ARBA" id="ARBA00022448"/>
    </source>
</evidence>
<evidence type="ECO:0000313" key="6">
    <source>
        <dbReference type="Proteomes" id="UP000541058"/>
    </source>
</evidence>